<dbReference type="EMBL" id="FMSH01000102">
    <property type="protein sequence ID" value="SCU74584.1"/>
    <property type="molecule type" value="Genomic_DNA"/>
</dbReference>
<reference evidence="1" key="1">
    <citation type="submission" date="2016-09" db="EMBL/GenBank/DDBJ databases">
        <authorList>
            <person name="Capua I."/>
            <person name="De Benedictis P."/>
            <person name="Joannis T."/>
            <person name="Lombin L.H."/>
            <person name="Cattoli G."/>
        </authorList>
    </citation>
    <scope>NUCLEOTIDE SEQUENCE</scope>
    <source>
        <strain evidence="1">B9</strain>
    </source>
</reference>
<accession>A0A1K0J9I3</accession>
<sequence length="102" mass="11222">MADERIERMYLASGEGKKSTTARYRKAGTKTAQYAPIAPHTPVAPAATTTWDGNLAGRVMPTWDITAASDFCCQNPYDSTIQSLYSRESPTCRVRRTSRTSA</sequence>
<protein>
    <submittedName>
        <fullName evidence="1">Uncharacterized protein</fullName>
    </submittedName>
</protein>
<gene>
    <name evidence="1" type="ORF">CNECB9_1900006</name>
</gene>
<evidence type="ECO:0000313" key="1">
    <source>
        <dbReference type="EMBL" id="SCU74584.1"/>
    </source>
</evidence>
<organism evidence="1">
    <name type="scientific">Cupriavidus necator</name>
    <name type="common">Alcaligenes eutrophus</name>
    <name type="synonym">Ralstonia eutropha</name>
    <dbReference type="NCBI Taxonomy" id="106590"/>
    <lineage>
        <taxon>Bacteria</taxon>
        <taxon>Pseudomonadati</taxon>
        <taxon>Pseudomonadota</taxon>
        <taxon>Betaproteobacteria</taxon>
        <taxon>Burkholderiales</taxon>
        <taxon>Burkholderiaceae</taxon>
        <taxon>Cupriavidus</taxon>
    </lineage>
</organism>
<name>A0A1K0J9I3_CUPNE</name>
<proteinExistence type="predicted"/>
<dbReference type="AlphaFoldDB" id="A0A1K0J9I3"/>